<evidence type="ECO:0000256" key="3">
    <source>
        <dbReference type="ARBA" id="ARBA00012374"/>
    </source>
</evidence>
<keyword evidence="10 17" id="KW-1133">Transmembrane helix</keyword>
<evidence type="ECO:0000256" key="7">
    <source>
        <dbReference type="ARBA" id="ARBA00022801"/>
    </source>
</evidence>
<dbReference type="EMBL" id="JAWJAY010000001">
    <property type="protein sequence ID" value="MDV2884026.1"/>
    <property type="molecule type" value="Genomic_DNA"/>
</dbReference>
<comment type="caution">
    <text evidence="18">The sequence shown here is derived from an EMBL/GenBank/DDBJ whole genome shotgun (WGS) entry which is preliminary data.</text>
</comment>
<feature type="transmembrane region" description="Helical" evidence="17">
    <location>
        <begin position="189"/>
        <end position="210"/>
    </location>
</feature>
<evidence type="ECO:0000313" key="18">
    <source>
        <dbReference type="EMBL" id="MDV2884026.1"/>
    </source>
</evidence>
<dbReference type="InterPro" id="IPR003824">
    <property type="entry name" value="UppP"/>
</dbReference>
<feature type="transmembrane region" description="Helical" evidence="17">
    <location>
        <begin position="7"/>
        <end position="30"/>
    </location>
</feature>
<evidence type="ECO:0000256" key="6">
    <source>
        <dbReference type="ARBA" id="ARBA00022692"/>
    </source>
</evidence>
<organism evidence="18 19">
    <name type="scientific">Alkalihalophilus pseudofirmus</name>
    <name type="common">Bacillus pseudofirmus</name>
    <dbReference type="NCBI Taxonomy" id="79885"/>
    <lineage>
        <taxon>Bacteria</taxon>
        <taxon>Bacillati</taxon>
        <taxon>Bacillota</taxon>
        <taxon>Bacilli</taxon>
        <taxon>Bacillales</taxon>
        <taxon>Bacillaceae</taxon>
        <taxon>Alkalihalophilus</taxon>
    </lineage>
</organism>
<keyword evidence="11 17" id="KW-0472">Membrane</keyword>
<protein>
    <recommendedName>
        <fullName evidence="4 17">Undecaprenyl-diphosphatase</fullName>
        <ecNumber evidence="3 17">3.6.1.27</ecNumber>
    </recommendedName>
    <alternativeName>
        <fullName evidence="15 17">Bacitracin resistance protein</fullName>
    </alternativeName>
    <alternativeName>
        <fullName evidence="14 17">Undecaprenyl pyrophosphate phosphatase</fullName>
    </alternativeName>
</protein>
<evidence type="ECO:0000256" key="13">
    <source>
        <dbReference type="ARBA" id="ARBA00023316"/>
    </source>
</evidence>
<evidence type="ECO:0000313" key="19">
    <source>
        <dbReference type="Proteomes" id="UP001285636"/>
    </source>
</evidence>
<evidence type="ECO:0000256" key="5">
    <source>
        <dbReference type="ARBA" id="ARBA00022475"/>
    </source>
</evidence>
<evidence type="ECO:0000256" key="2">
    <source>
        <dbReference type="ARBA" id="ARBA00010621"/>
    </source>
</evidence>
<dbReference type="AlphaFoldDB" id="A0AAJ2KVK3"/>
<comment type="function">
    <text evidence="17">Catalyzes the dephosphorylation of undecaprenyl diphosphate (UPP). Confers resistance to bacitracin.</text>
</comment>
<dbReference type="HAMAP" id="MF_01006">
    <property type="entry name" value="Undec_diphosphatase"/>
    <property type="match status" value="1"/>
</dbReference>
<keyword evidence="13 17" id="KW-0961">Cell wall biogenesis/degradation</keyword>
<dbReference type="GO" id="GO:0008360">
    <property type="term" value="P:regulation of cell shape"/>
    <property type="evidence" value="ECO:0007669"/>
    <property type="project" value="UniProtKB-KW"/>
</dbReference>
<feature type="transmembrane region" description="Helical" evidence="17">
    <location>
        <begin position="42"/>
        <end position="61"/>
    </location>
</feature>
<dbReference type="PANTHER" id="PTHR30622:SF2">
    <property type="entry name" value="UNDECAPRENYL-DIPHOSPHATASE"/>
    <property type="match status" value="1"/>
</dbReference>
<accession>A0AAJ2KVK3</accession>
<feature type="transmembrane region" description="Helical" evidence="17">
    <location>
        <begin position="251"/>
        <end position="269"/>
    </location>
</feature>
<evidence type="ECO:0000256" key="8">
    <source>
        <dbReference type="ARBA" id="ARBA00022960"/>
    </source>
</evidence>
<sequence>MSWIEALFIGFIQGISEFLPISSSAHLLIFEKLLKINMSDSPLTFEVFLHLASLLAVLLYFRKDVLKLLQGSYQYLFKKDQRSEGDFRFTALMAASTLITMIVGKLMEGWFGDSITNTATIGAALIITGIFLILIEHGVNEGLRGPKEITWGHAVLIGLGQALAVIPGISRAGSTLVVALWCGLNKETALRYSFLLSIPIISGITLLKLPEIIRQFTDGMGLELWLAFISSFLFAIISIKWLIAMVQKAKLSYFAVYCISLGLITWIFLT</sequence>
<dbReference type="PANTHER" id="PTHR30622">
    <property type="entry name" value="UNDECAPRENYL-DIPHOSPHATASE"/>
    <property type="match status" value="1"/>
</dbReference>
<dbReference type="RefSeq" id="WP_323465782.1">
    <property type="nucleotide sequence ID" value="NZ_CP144224.1"/>
</dbReference>
<evidence type="ECO:0000256" key="9">
    <source>
        <dbReference type="ARBA" id="ARBA00022984"/>
    </source>
</evidence>
<keyword evidence="8 17" id="KW-0133">Cell shape</keyword>
<keyword evidence="5 17" id="KW-1003">Cell membrane</keyword>
<keyword evidence="9 17" id="KW-0573">Peptidoglycan synthesis</keyword>
<evidence type="ECO:0000256" key="11">
    <source>
        <dbReference type="ARBA" id="ARBA00023136"/>
    </source>
</evidence>
<evidence type="ECO:0000256" key="1">
    <source>
        <dbReference type="ARBA" id="ARBA00004651"/>
    </source>
</evidence>
<evidence type="ECO:0000256" key="4">
    <source>
        <dbReference type="ARBA" id="ARBA00021581"/>
    </source>
</evidence>
<feature type="transmembrane region" description="Helical" evidence="17">
    <location>
        <begin position="119"/>
        <end position="139"/>
    </location>
</feature>
<keyword evidence="7 17" id="KW-0378">Hydrolase</keyword>
<evidence type="ECO:0000256" key="16">
    <source>
        <dbReference type="ARBA" id="ARBA00047594"/>
    </source>
</evidence>
<dbReference type="GO" id="GO:0071555">
    <property type="term" value="P:cell wall organization"/>
    <property type="evidence" value="ECO:0007669"/>
    <property type="project" value="UniProtKB-KW"/>
</dbReference>
<dbReference type="Proteomes" id="UP001285636">
    <property type="component" value="Unassembled WGS sequence"/>
</dbReference>
<evidence type="ECO:0000256" key="17">
    <source>
        <dbReference type="HAMAP-Rule" id="MF_01006"/>
    </source>
</evidence>
<evidence type="ECO:0000256" key="14">
    <source>
        <dbReference type="ARBA" id="ARBA00032707"/>
    </source>
</evidence>
<evidence type="ECO:0000256" key="10">
    <source>
        <dbReference type="ARBA" id="ARBA00022989"/>
    </source>
</evidence>
<proteinExistence type="inferred from homology"/>
<dbReference type="Pfam" id="PF02673">
    <property type="entry name" value="BacA"/>
    <property type="match status" value="1"/>
</dbReference>
<keyword evidence="6 17" id="KW-0812">Transmembrane</keyword>
<feature type="transmembrane region" description="Helical" evidence="17">
    <location>
        <begin position="87"/>
        <end position="107"/>
    </location>
</feature>
<dbReference type="EC" id="3.6.1.27" evidence="3 17"/>
<dbReference type="GO" id="GO:0009252">
    <property type="term" value="P:peptidoglycan biosynthetic process"/>
    <property type="evidence" value="ECO:0007669"/>
    <property type="project" value="UniProtKB-KW"/>
</dbReference>
<comment type="subcellular location">
    <subcellularLocation>
        <location evidence="1 17">Cell membrane</location>
        <topology evidence="1 17">Multi-pass membrane protein</topology>
    </subcellularLocation>
</comment>
<dbReference type="GO" id="GO:0046677">
    <property type="term" value="P:response to antibiotic"/>
    <property type="evidence" value="ECO:0007669"/>
    <property type="project" value="UniProtKB-UniRule"/>
</dbReference>
<feature type="transmembrane region" description="Helical" evidence="17">
    <location>
        <begin position="222"/>
        <end position="245"/>
    </location>
</feature>
<keyword evidence="12 17" id="KW-0046">Antibiotic resistance</keyword>
<evidence type="ECO:0000256" key="15">
    <source>
        <dbReference type="ARBA" id="ARBA00032932"/>
    </source>
</evidence>
<name>A0AAJ2KVK3_ALKPS</name>
<comment type="miscellaneous">
    <text evidence="17">Bacitracin is thought to be involved in the inhibition of peptidoglycan synthesis by sequestering undecaprenyl diphosphate, thereby reducing the pool of lipid carrier available.</text>
</comment>
<comment type="catalytic activity">
    <reaction evidence="16 17">
        <text>di-trans,octa-cis-undecaprenyl diphosphate + H2O = di-trans,octa-cis-undecaprenyl phosphate + phosphate + H(+)</text>
        <dbReference type="Rhea" id="RHEA:28094"/>
        <dbReference type="ChEBI" id="CHEBI:15377"/>
        <dbReference type="ChEBI" id="CHEBI:15378"/>
        <dbReference type="ChEBI" id="CHEBI:43474"/>
        <dbReference type="ChEBI" id="CHEBI:58405"/>
        <dbReference type="ChEBI" id="CHEBI:60392"/>
        <dbReference type="EC" id="3.6.1.27"/>
    </reaction>
</comment>
<gene>
    <name evidence="17" type="primary">uppP</name>
    <name evidence="18" type="ORF">RYX45_02470</name>
</gene>
<dbReference type="GO" id="GO:0050380">
    <property type="term" value="F:undecaprenyl-diphosphatase activity"/>
    <property type="evidence" value="ECO:0007669"/>
    <property type="project" value="UniProtKB-UniRule"/>
</dbReference>
<comment type="similarity">
    <text evidence="2 17">Belongs to the UppP family.</text>
</comment>
<evidence type="ECO:0000256" key="12">
    <source>
        <dbReference type="ARBA" id="ARBA00023251"/>
    </source>
</evidence>
<dbReference type="GO" id="GO:0005886">
    <property type="term" value="C:plasma membrane"/>
    <property type="evidence" value="ECO:0007669"/>
    <property type="project" value="UniProtKB-SubCell"/>
</dbReference>
<reference evidence="18" key="1">
    <citation type="submission" date="2023-10" db="EMBL/GenBank/DDBJ databases">
        <title>Screening of Alkalihalophilus pseudofirmusBZ-TG-HK211 and Its Alleviation of Salt Stress on Rapeseed Growth.</title>
        <authorList>
            <person name="Zhao B."/>
            <person name="Guo T."/>
        </authorList>
    </citation>
    <scope>NUCLEOTIDE SEQUENCE</scope>
    <source>
        <strain evidence="18">BZ-TG-HK211</strain>
    </source>
</reference>